<sequence>MELSFTQLLLGAAGLHVLLALILAVRALDTRAGGWSLVLGLLFAGHAGALSLVVHGYPRAALLLWVIHALIPLGMVPLAIAVANTGLLRRALLWCNALVGVAVVAWAGWLVRDIQVVATNWGARPLLAPGAEIIWAWAALIWGVALIDSLFQLTSAGREPVRVRLLGLLIVLVLAAFGWTLDTLVISAQAQALQAGLGPWGGGFYLAVHIALCVLLWISKGPRRISGTVPPSVVQGSVQPVLIADSDGRVQAANAAAVRVLERRRHQVLGNHLRSVIGLDIEHLDAITRLHGAGYVERVRLPAQPGKPMRELALQPMMLRARNGEVLALICTLHPGSEDPALAATSLQDPVTGLAGAALGEALLAQELRRHAGGSGPLVGAVFARLDDSGGIAAQHGQEVHDRLHNAVRERLDAVCDWPLDLARTSGGGYVMLLTQVGGRDEVLAIAERTCEQLNQPYTIDGHSLTPPAAVAVIPDLRVYHDILDVLADAQHGLEQARHIESGPFVAGERAEERTGLALAMESAIANDGLDVLLEPVLDLRSERPVGARVALRWEPQSIPPLSDEAVRRMARRVHLEGALNRWRLKQLAQLRVPKAWAVWLPVSVEELQAPGFTQVFVDLAARLPFKVLIEVPDAVWRLPACRRIAGELIEAGLGLHAAEFSCGNRMLTHAADLHPRTLALEARLVQNHAPAVDAATRGLVETAAALEATLLATGVRKKADAQRLRTMGVALACGEYFGAAMSPQQFAGWLADDAALREKFAGTSIAVSARKAVGERRTPSLA</sequence>
<dbReference type="Gene3D" id="3.30.450.20">
    <property type="entry name" value="PAS domain"/>
    <property type="match status" value="1"/>
</dbReference>
<feature type="transmembrane region" description="Helical" evidence="1">
    <location>
        <begin position="37"/>
        <end position="57"/>
    </location>
</feature>
<feature type="domain" description="GGDEF" evidence="3">
    <location>
        <begin position="377"/>
        <end position="510"/>
    </location>
</feature>
<feature type="domain" description="EAL" evidence="2">
    <location>
        <begin position="514"/>
        <end position="755"/>
    </location>
</feature>
<dbReference type="InterPro" id="IPR000014">
    <property type="entry name" value="PAS"/>
</dbReference>
<dbReference type="InterPro" id="IPR050706">
    <property type="entry name" value="Cyclic-di-GMP_PDE-like"/>
</dbReference>
<dbReference type="InterPro" id="IPR035965">
    <property type="entry name" value="PAS-like_dom_sf"/>
</dbReference>
<dbReference type="GO" id="GO:0006355">
    <property type="term" value="P:regulation of DNA-templated transcription"/>
    <property type="evidence" value="ECO:0007669"/>
    <property type="project" value="InterPro"/>
</dbReference>
<keyword evidence="5" id="KW-1185">Reference proteome</keyword>
<dbReference type="InterPro" id="IPR000160">
    <property type="entry name" value="GGDEF_dom"/>
</dbReference>
<feature type="transmembrane region" description="Helical" evidence="1">
    <location>
        <begin position="165"/>
        <end position="188"/>
    </location>
</feature>
<feature type="transmembrane region" description="Helical" evidence="1">
    <location>
        <begin position="200"/>
        <end position="218"/>
    </location>
</feature>
<gene>
    <name evidence="4" type="ORF">ATO7_05850</name>
</gene>
<keyword evidence="1" id="KW-0472">Membrane</keyword>
<dbReference type="InterPro" id="IPR013767">
    <property type="entry name" value="PAS_fold"/>
</dbReference>
<dbReference type="Gene3D" id="3.30.70.270">
    <property type="match status" value="1"/>
</dbReference>
<dbReference type="PANTHER" id="PTHR33121:SF70">
    <property type="entry name" value="SIGNALING PROTEIN YKOW"/>
    <property type="match status" value="1"/>
</dbReference>
<evidence type="ECO:0000259" key="3">
    <source>
        <dbReference type="PROSITE" id="PS50887"/>
    </source>
</evidence>
<feature type="transmembrane region" description="Helical" evidence="1">
    <location>
        <begin position="63"/>
        <end position="84"/>
    </location>
</feature>
<dbReference type="Proteomes" id="UP000192342">
    <property type="component" value="Unassembled WGS sequence"/>
</dbReference>
<dbReference type="PROSITE" id="PS50887">
    <property type="entry name" value="GGDEF"/>
    <property type="match status" value="1"/>
</dbReference>
<name>A0A1Y1SJJ6_9GAMM</name>
<dbReference type="STRING" id="1317117.ATO7_05850"/>
<protein>
    <submittedName>
        <fullName evidence="4">Diguanylate cyclase/phosphodiesterase</fullName>
    </submittedName>
</protein>
<keyword evidence="1" id="KW-0812">Transmembrane</keyword>
<evidence type="ECO:0000256" key="1">
    <source>
        <dbReference type="SAM" id="Phobius"/>
    </source>
</evidence>
<feature type="transmembrane region" description="Helical" evidence="1">
    <location>
        <begin position="91"/>
        <end position="111"/>
    </location>
</feature>
<dbReference type="PANTHER" id="PTHR33121">
    <property type="entry name" value="CYCLIC DI-GMP PHOSPHODIESTERASE PDEF"/>
    <property type="match status" value="1"/>
</dbReference>
<dbReference type="Pfam" id="PF00563">
    <property type="entry name" value="EAL"/>
    <property type="match status" value="1"/>
</dbReference>
<dbReference type="GO" id="GO:0071111">
    <property type="term" value="F:cyclic-guanylate-specific phosphodiesterase activity"/>
    <property type="evidence" value="ECO:0007669"/>
    <property type="project" value="InterPro"/>
</dbReference>
<dbReference type="InterPro" id="IPR035919">
    <property type="entry name" value="EAL_sf"/>
</dbReference>
<dbReference type="Gene3D" id="3.20.20.450">
    <property type="entry name" value="EAL domain"/>
    <property type="match status" value="1"/>
</dbReference>
<reference evidence="4 5" key="1">
    <citation type="submission" date="2013-04" db="EMBL/GenBank/DDBJ databases">
        <title>Oceanococcus atlanticus 22II-S10r2 Genome Sequencing.</title>
        <authorList>
            <person name="Lai Q."/>
            <person name="Li G."/>
            <person name="Shao Z."/>
        </authorList>
    </citation>
    <scope>NUCLEOTIDE SEQUENCE [LARGE SCALE GENOMIC DNA]</scope>
    <source>
        <strain evidence="4 5">22II-S10r2</strain>
    </source>
</reference>
<dbReference type="InterPro" id="IPR029787">
    <property type="entry name" value="Nucleotide_cyclase"/>
</dbReference>
<dbReference type="SUPFAM" id="SSF55073">
    <property type="entry name" value="Nucleotide cyclase"/>
    <property type="match status" value="1"/>
</dbReference>
<dbReference type="RefSeq" id="WP_083560430.1">
    <property type="nucleotide sequence ID" value="NZ_AQQV01000001.1"/>
</dbReference>
<dbReference type="SMART" id="SM00267">
    <property type="entry name" value="GGDEF"/>
    <property type="match status" value="1"/>
</dbReference>
<evidence type="ECO:0000313" key="5">
    <source>
        <dbReference type="Proteomes" id="UP000192342"/>
    </source>
</evidence>
<evidence type="ECO:0000259" key="2">
    <source>
        <dbReference type="PROSITE" id="PS50883"/>
    </source>
</evidence>
<feature type="transmembrane region" description="Helical" evidence="1">
    <location>
        <begin position="134"/>
        <end position="153"/>
    </location>
</feature>
<accession>A0A1Y1SJJ6</accession>
<dbReference type="InterPro" id="IPR001633">
    <property type="entry name" value="EAL_dom"/>
</dbReference>
<dbReference type="SUPFAM" id="SSF141868">
    <property type="entry name" value="EAL domain-like"/>
    <property type="match status" value="1"/>
</dbReference>
<dbReference type="CDD" id="cd00130">
    <property type="entry name" value="PAS"/>
    <property type="match status" value="1"/>
</dbReference>
<dbReference type="InterPro" id="IPR043128">
    <property type="entry name" value="Rev_trsase/Diguanyl_cyclase"/>
</dbReference>
<dbReference type="PROSITE" id="PS50883">
    <property type="entry name" value="EAL"/>
    <property type="match status" value="1"/>
</dbReference>
<dbReference type="SMART" id="SM00052">
    <property type="entry name" value="EAL"/>
    <property type="match status" value="1"/>
</dbReference>
<evidence type="ECO:0000313" key="4">
    <source>
        <dbReference type="EMBL" id="ORE89379.1"/>
    </source>
</evidence>
<dbReference type="EMBL" id="AQQV01000001">
    <property type="protein sequence ID" value="ORE89379.1"/>
    <property type="molecule type" value="Genomic_DNA"/>
</dbReference>
<organism evidence="4 5">
    <name type="scientific">Oceanococcus atlanticus</name>
    <dbReference type="NCBI Taxonomy" id="1317117"/>
    <lineage>
        <taxon>Bacteria</taxon>
        <taxon>Pseudomonadati</taxon>
        <taxon>Pseudomonadota</taxon>
        <taxon>Gammaproteobacteria</taxon>
        <taxon>Chromatiales</taxon>
        <taxon>Oceanococcaceae</taxon>
        <taxon>Oceanococcus</taxon>
    </lineage>
</organism>
<dbReference type="Pfam" id="PF00989">
    <property type="entry name" value="PAS"/>
    <property type="match status" value="1"/>
</dbReference>
<keyword evidence="1" id="KW-1133">Transmembrane helix</keyword>
<comment type="caution">
    <text evidence="4">The sequence shown here is derived from an EMBL/GenBank/DDBJ whole genome shotgun (WGS) entry which is preliminary data.</text>
</comment>
<dbReference type="AlphaFoldDB" id="A0A1Y1SJJ6"/>
<feature type="transmembrane region" description="Helical" evidence="1">
    <location>
        <begin position="6"/>
        <end position="25"/>
    </location>
</feature>
<dbReference type="SUPFAM" id="SSF55785">
    <property type="entry name" value="PYP-like sensor domain (PAS domain)"/>
    <property type="match status" value="1"/>
</dbReference>
<proteinExistence type="predicted"/>